<comment type="caution">
    <text evidence="3">The sequence shown here is derived from an EMBL/GenBank/DDBJ whole genome shotgun (WGS) entry which is preliminary data.</text>
</comment>
<keyword evidence="2" id="KW-0472">Membrane</keyword>
<organism evidence="3 4">
    <name type="scientific">Aquicoccus porphyridii</name>
    <dbReference type="NCBI Taxonomy" id="1852029"/>
    <lineage>
        <taxon>Bacteria</taxon>
        <taxon>Pseudomonadati</taxon>
        <taxon>Pseudomonadota</taxon>
        <taxon>Alphaproteobacteria</taxon>
        <taxon>Rhodobacterales</taxon>
        <taxon>Paracoccaceae</taxon>
        <taxon>Aquicoccus</taxon>
    </lineage>
</organism>
<evidence type="ECO:0000313" key="4">
    <source>
        <dbReference type="Proteomes" id="UP000325291"/>
    </source>
</evidence>
<accession>A0A5A9ZGN9</accession>
<proteinExistence type="predicted"/>
<dbReference type="AlphaFoldDB" id="A0A5A9ZGN9"/>
<evidence type="ECO:0000256" key="1">
    <source>
        <dbReference type="SAM" id="MobiDB-lite"/>
    </source>
</evidence>
<evidence type="ECO:0000256" key="2">
    <source>
        <dbReference type="SAM" id="Phobius"/>
    </source>
</evidence>
<protein>
    <submittedName>
        <fullName evidence="3">Uncharacterized protein</fullName>
    </submittedName>
</protein>
<dbReference type="Proteomes" id="UP000325291">
    <property type="component" value="Unassembled WGS sequence"/>
</dbReference>
<sequence>MQFVADILLVAGALGAGIYCFLIARRLAQFNDLESGVGQAVALLSMQVDDLTSTLSEVRDAASSTAESISGLTDRAELAAKRLELLLASMHDLTEDAEEPRESQSDTSEPVFLRHANGKD</sequence>
<feature type="transmembrane region" description="Helical" evidence="2">
    <location>
        <begin position="6"/>
        <end position="24"/>
    </location>
</feature>
<dbReference type="EMBL" id="VINQ01000006">
    <property type="protein sequence ID" value="KAA0916135.1"/>
    <property type="molecule type" value="Genomic_DNA"/>
</dbReference>
<keyword evidence="2" id="KW-1133">Transmembrane helix</keyword>
<keyword evidence="4" id="KW-1185">Reference proteome</keyword>
<dbReference type="RefSeq" id="WP_111368122.1">
    <property type="nucleotide sequence ID" value="NZ_JASHJG010000001.1"/>
</dbReference>
<keyword evidence="2" id="KW-0812">Transmembrane</keyword>
<feature type="region of interest" description="Disordered" evidence="1">
    <location>
        <begin position="94"/>
        <end position="120"/>
    </location>
</feature>
<reference evidence="3 4" key="1">
    <citation type="submission" date="2019-07" db="EMBL/GenBank/DDBJ databases">
        <title>Aquicoccus porphyridii gen. nov., sp. nov., isolated from a small marine red alga, Porphyridium marinum.</title>
        <authorList>
            <person name="Liu L."/>
        </authorList>
    </citation>
    <scope>NUCLEOTIDE SEQUENCE [LARGE SCALE GENOMIC DNA]</scope>
    <source>
        <strain evidence="3 4">L1 8-17</strain>
    </source>
</reference>
<name>A0A5A9ZGN9_9RHOB</name>
<evidence type="ECO:0000313" key="3">
    <source>
        <dbReference type="EMBL" id="KAA0916135.1"/>
    </source>
</evidence>
<gene>
    <name evidence="3" type="ORF">FLO80_10430</name>
</gene>